<keyword evidence="9" id="KW-1185">Reference proteome</keyword>
<dbReference type="GO" id="GO:0000221">
    <property type="term" value="C:vacuolar proton-transporting V-type ATPase, V1 domain"/>
    <property type="evidence" value="ECO:0007669"/>
    <property type="project" value="UniProtKB-UniRule"/>
</dbReference>
<dbReference type="InterPro" id="IPR004908">
    <property type="entry name" value="ATPase_V1-cplx_hsu"/>
</dbReference>
<name>A0AAW0QED1_9PEZI</name>
<evidence type="ECO:0000256" key="4">
    <source>
        <dbReference type="ARBA" id="ARBA00023065"/>
    </source>
</evidence>
<feature type="domain" description="ATPase V1 complex subunit H C-terminal" evidence="7">
    <location>
        <begin position="359"/>
        <end position="476"/>
    </location>
</feature>
<evidence type="ECO:0000256" key="5">
    <source>
        <dbReference type="PIRNR" id="PIRNR032184"/>
    </source>
</evidence>
<keyword evidence="4 5" id="KW-0406">Ion transport</keyword>
<proteinExistence type="inferred from homology"/>
<comment type="caution">
    <text evidence="8">The sequence shown here is derived from an EMBL/GenBank/DDBJ whole genome shotgun (WGS) entry which is preliminary data.</text>
</comment>
<reference evidence="8 9" key="1">
    <citation type="submission" date="2023-01" db="EMBL/GenBank/DDBJ databases">
        <title>Analysis of 21 Apiospora genomes using comparative genomics revels a genus with tremendous synthesis potential of carbohydrate active enzymes and secondary metabolites.</title>
        <authorList>
            <person name="Sorensen T."/>
        </authorList>
    </citation>
    <scope>NUCLEOTIDE SEQUENCE [LARGE SCALE GENOMIC DNA]</scope>
    <source>
        <strain evidence="8 9">CBS 117206</strain>
    </source>
</reference>
<dbReference type="SUPFAM" id="SSF48371">
    <property type="entry name" value="ARM repeat"/>
    <property type="match status" value="1"/>
</dbReference>
<dbReference type="InterPro" id="IPR011989">
    <property type="entry name" value="ARM-like"/>
</dbReference>
<evidence type="ECO:0000259" key="7">
    <source>
        <dbReference type="Pfam" id="PF11698"/>
    </source>
</evidence>
<dbReference type="InterPro" id="IPR016024">
    <property type="entry name" value="ARM-type_fold"/>
</dbReference>
<comment type="similarity">
    <text evidence="1 5">Belongs to the V-ATPase H subunit family.</text>
</comment>
<dbReference type="Proteomes" id="UP001392437">
    <property type="component" value="Unassembled WGS sequence"/>
</dbReference>
<evidence type="ECO:0000256" key="3">
    <source>
        <dbReference type="ARBA" id="ARBA00022781"/>
    </source>
</evidence>
<organism evidence="8 9">
    <name type="scientific">Apiospora kogelbergensis</name>
    <dbReference type="NCBI Taxonomy" id="1337665"/>
    <lineage>
        <taxon>Eukaryota</taxon>
        <taxon>Fungi</taxon>
        <taxon>Dikarya</taxon>
        <taxon>Ascomycota</taxon>
        <taxon>Pezizomycotina</taxon>
        <taxon>Sordariomycetes</taxon>
        <taxon>Xylariomycetidae</taxon>
        <taxon>Amphisphaeriales</taxon>
        <taxon>Apiosporaceae</taxon>
        <taxon>Apiospora</taxon>
    </lineage>
</organism>
<evidence type="ECO:0000313" key="9">
    <source>
        <dbReference type="Proteomes" id="UP001392437"/>
    </source>
</evidence>
<dbReference type="AlphaFoldDB" id="A0AAW0QED1"/>
<comment type="function">
    <text evidence="5">Subunit of the V1 complex of vacuolar(H+)-ATPase (V-ATPase), a multisubunit enzyme composed of a peripheral complex (V1) that hydrolyzes ATP and a membrane integral complex (V0) that translocates protons. V-ATPase is responsible for acidifying and maintaining the pH of intracellular compartments.</text>
</comment>
<feature type="coiled-coil region" evidence="6">
    <location>
        <begin position="337"/>
        <end position="367"/>
    </location>
</feature>
<dbReference type="GO" id="GO:0046961">
    <property type="term" value="F:proton-transporting ATPase activity, rotational mechanism"/>
    <property type="evidence" value="ECO:0007669"/>
    <property type="project" value="UniProtKB-UniRule"/>
</dbReference>
<keyword evidence="2 5" id="KW-0813">Transport</keyword>
<dbReference type="PANTHER" id="PTHR10698">
    <property type="entry name" value="V-TYPE PROTON ATPASE SUBUNIT H"/>
    <property type="match status" value="1"/>
</dbReference>
<evidence type="ECO:0000313" key="8">
    <source>
        <dbReference type="EMBL" id="KAK8095405.1"/>
    </source>
</evidence>
<keyword evidence="3 5" id="KW-0375">Hydrogen ion transport</keyword>
<sequence length="478" mass="53334">MSLDPPPYLGSLQNNIRQRPIPWEGAVRVGTVTDAQLAKIRAVDKVRKEQRKQVVEADLDGYRLLFVGGNGTQGVFESASKRSEVLQYLLVLLSDLLDAVPSLAKALFKDADPYKHFLPLLAHSNNSEDPIPLLTSTVLTTLMARSQDESAATENALPLILSYLCSLAKNSNDAGLQDIAVTEYSALLYGQSSRQLFWKQKSETVAPLIDILRKAAGIGADTSASLWSGISTSRGSSGFEGSLGGGVGLQLLYHVLLVMWQLSFEAEEIGDEMDDEYDIILLYTQLLRLSPKEKTTRLLVSTLYNLLSPNSNSLLPTAVLARLPGVLQNVSGRHLTDPDLQDDLEKLKEMLEEYTKTKTTLDEYVAEVRSGHLRWSPPHRSQTFWTENARKILDFETGEIPRQLAEIMKKPWDNDKGVLAIACNDVGCLVKEVPERRYQLEKLGLKTRVMELMQDPDENVRWESLKALGGWLKYSFEN</sequence>
<dbReference type="GO" id="GO:0000329">
    <property type="term" value="C:fungal-type vacuole membrane"/>
    <property type="evidence" value="ECO:0007669"/>
    <property type="project" value="TreeGrafter"/>
</dbReference>
<protein>
    <recommendedName>
        <fullName evidence="5">V-type proton ATPase subunit H</fullName>
    </recommendedName>
</protein>
<dbReference type="PIRSF" id="PIRSF032184">
    <property type="entry name" value="ATPase_V1_H"/>
    <property type="match status" value="1"/>
</dbReference>
<keyword evidence="6" id="KW-0175">Coiled coil</keyword>
<dbReference type="FunFam" id="1.25.10.10:FF:000326">
    <property type="entry name" value="V-type proton ATPase subunit H"/>
    <property type="match status" value="1"/>
</dbReference>
<dbReference type="InterPro" id="IPR038497">
    <property type="entry name" value="ATPase_V1-cplx_hsu_C_sf"/>
</dbReference>
<dbReference type="Gene3D" id="1.25.10.10">
    <property type="entry name" value="Leucine-rich Repeat Variant"/>
    <property type="match status" value="1"/>
</dbReference>
<dbReference type="PANTHER" id="PTHR10698:SF0">
    <property type="entry name" value="V-TYPE PROTON ATPASE SUBUNIT H"/>
    <property type="match status" value="1"/>
</dbReference>
<comment type="subunit">
    <text evidence="5">V-ATPase is a heteromultimeric enzyme made up of two complexes: the ATP-hydrolytic V1 complex and the proton translocation V0 complex.</text>
</comment>
<gene>
    <name evidence="8" type="ORF">PG999_013427</name>
</gene>
<dbReference type="Gene3D" id="1.25.40.150">
    <property type="entry name" value="V-type ATPase, subunit H, C-terminal domain"/>
    <property type="match status" value="1"/>
</dbReference>
<evidence type="ECO:0000256" key="6">
    <source>
        <dbReference type="SAM" id="Coils"/>
    </source>
</evidence>
<dbReference type="Pfam" id="PF03224">
    <property type="entry name" value="V-ATPase_H_N"/>
    <property type="match status" value="1"/>
</dbReference>
<dbReference type="InterPro" id="IPR011987">
    <property type="entry name" value="ATPase_V1-cplx_hsu_C"/>
</dbReference>
<dbReference type="EMBL" id="JAQQWP010000011">
    <property type="protein sequence ID" value="KAK8095405.1"/>
    <property type="molecule type" value="Genomic_DNA"/>
</dbReference>
<evidence type="ECO:0000256" key="2">
    <source>
        <dbReference type="ARBA" id="ARBA00022448"/>
    </source>
</evidence>
<accession>A0AAW0QED1</accession>
<dbReference type="Pfam" id="PF11698">
    <property type="entry name" value="V-ATPase_H_C"/>
    <property type="match status" value="1"/>
</dbReference>
<dbReference type="FunFam" id="1.25.40.150:FF:000002">
    <property type="entry name" value="V-type proton ATPase subunit H"/>
    <property type="match status" value="1"/>
</dbReference>
<evidence type="ECO:0000256" key="1">
    <source>
        <dbReference type="ARBA" id="ARBA00008613"/>
    </source>
</evidence>